<keyword evidence="4" id="KW-1185">Reference proteome</keyword>
<evidence type="ECO:0000256" key="2">
    <source>
        <dbReference type="SAM" id="SignalP"/>
    </source>
</evidence>
<feature type="signal peptide" evidence="2">
    <location>
        <begin position="1"/>
        <end position="18"/>
    </location>
</feature>
<accession>A0AB34IGM0</accession>
<keyword evidence="2" id="KW-0732">Signal</keyword>
<name>A0AB34IGM0_PRYPA</name>
<organism evidence="3 4">
    <name type="scientific">Prymnesium parvum</name>
    <name type="common">Toxic golden alga</name>
    <dbReference type="NCBI Taxonomy" id="97485"/>
    <lineage>
        <taxon>Eukaryota</taxon>
        <taxon>Haptista</taxon>
        <taxon>Haptophyta</taxon>
        <taxon>Prymnesiophyceae</taxon>
        <taxon>Prymnesiales</taxon>
        <taxon>Prymnesiaceae</taxon>
        <taxon>Prymnesium</taxon>
    </lineage>
</organism>
<dbReference type="Proteomes" id="UP001515480">
    <property type="component" value="Unassembled WGS sequence"/>
</dbReference>
<feature type="compositionally biased region" description="Polar residues" evidence="1">
    <location>
        <begin position="61"/>
        <end position="70"/>
    </location>
</feature>
<feature type="region of interest" description="Disordered" evidence="1">
    <location>
        <begin position="59"/>
        <end position="80"/>
    </location>
</feature>
<gene>
    <name evidence="3" type="ORF">AB1Y20_013834</name>
</gene>
<dbReference type="EMBL" id="JBGBPQ010000027">
    <property type="protein sequence ID" value="KAL1498511.1"/>
    <property type="molecule type" value="Genomic_DNA"/>
</dbReference>
<feature type="chain" id="PRO_5044258459" evidence="2">
    <location>
        <begin position="19"/>
        <end position="80"/>
    </location>
</feature>
<proteinExistence type="predicted"/>
<sequence length="80" mass="8750">MQRRRLLLLLATLHLLLAEDTELVAIASWNGEGIPADADKSDLLFFRKGAHINVLQAGEPNVSQVSQPSRSPHAIRHTGS</sequence>
<reference evidence="3 4" key="1">
    <citation type="journal article" date="2024" name="Science">
        <title>Giant polyketide synthase enzymes in the biosynthesis of giant marine polyether toxins.</title>
        <authorList>
            <person name="Fallon T.R."/>
            <person name="Shende V.V."/>
            <person name="Wierzbicki I.H."/>
            <person name="Pendleton A.L."/>
            <person name="Watervoot N.F."/>
            <person name="Auber R.P."/>
            <person name="Gonzalez D.J."/>
            <person name="Wisecaver J.H."/>
            <person name="Moore B.S."/>
        </authorList>
    </citation>
    <scope>NUCLEOTIDE SEQUENCE [LARGE SCALE GENOMIC DNA]</scope>
    <source>
        <strain evidence="3 4">12B1</strain>
    </source>
</reference>
<evidence type="ECO:0000313" key="4">
    <source>
        <dbReference type="Proteomes" id="UP001515480"/>
    </source>
</evidence>
<evidence type="ECO:0000256" key="1">
    <source>
        <dbReference type="SAM" id="MobiDB-lite"/>
    </source>
</evidence>
<comment type="caution">
    <text evidence="3">The sequence shown here is derived from an EMBL/GenBank/DDBJ whole genome shotgun (WGS) entry which is preliminary data.</text>
</comment>
<protein>
    <submittedName>
        <fullName evidence="3">Uncharacterized protein</fullName>
    </submittedName>
</protein>
<evidence type="ECO:0000313" key="3">
    <source>
        <dbReference type="EMBL" id="KAL1498511.1"/>
    </source>
</evidence>
<dbReference type="AlphaFoldDB" id="A0AB34IGM0"/>